<dbReference type="EMBL" id="CP031223">
    <property type="protein sequence ID" value="QFF98193.1"/>
    <property type="molecule type" value="Genomic_DNA"/>
</dbReference>
<evidence type="ECO:0000259" key="1">
    <source>
        <dbReference type="Pfam" id="PF26154"/>
    </source>
</evidence>
<dbReference type="InterPro" id="IPR058355">
    <property type="entry name" value="DUF8042"/>
</dbReference>
<keyword evidence="3" id="KW-1185">Reference proteome</keyword>
<feature type="domain" description="DUF8042" evidence="1">
    <location>
        <begin position="6"/>
        <end position="122"/>
    </location>
</feature>
<dbReference type="OrthoDB" id="2990527at2"/>
<evidence type="ECO:0000313" key="2">
    <source>
        <dbReference type="EMBL" id="QFF98193.1"/>
    </source>
</evidence>
<proteinExistence type="predicted"/>
<gene>
    <name evidence="2" type="ORF">PB01_04800</name>
</gene>
<accession>A0A5J6SL62</accession>
<dbReference type="KEGG" id="psyo:PB01_04800"/>
<name>A0A5J6SL62_9BACI</name>
<reference evidence="2 3" key="1">
    <citation type="submission" date="2018-07" db="EMBL/GenBank/DDBJ databases">
        <title>Complete genome sequence of Psychrobacillus sp. PB01, isolated from iceberg, and comparative genome analysis of Psychrobacillus strains.</title>
        <authorList>
            <person name="Lee P.C."/>
        </authorList>
    </citation>
    <scope>NUCLEOTIDE SEQUENCE [LARGE SCALE GENOMIC DNA]</scope>
    <source>
        <strain evidence="2 3">PB01</strain>
    </source>
</reference>
<dbReference type="Proteomes" id="UP000325517">
    <property type="component" value="Chromosome"/>
</dbReference>
<protein>
    <recommendedName>
        <fullName evidence="1">DUF8042 domain-containing protein</fullName>
    </recommendedName>
</protein>
<dbReference type="Pfam" id="PF26154">
    <property type="entry name" value="DUF8042"/>
    <property type="match status" value="1"/>
</dbReference>
<evidence type="ECO:0000313" key="3">
    <source>
        <dbReference type="Proteomes" id="UP000325517"/>
    </source>
</evidence>
<dbReference type="AlphaFoldDB" id="A0A5J6SL62"/>
<dbReference type="RefSeq" id="WP_151699137.1">
    <property type="nucleotide sequence ID" value="NZ_CP031223.1"/>
</dbReference>
<sequence length="128" mass="14911">MSTFIEEHLQLVHQYREMLESIEEGFQYVLASFQDYSKTEGDLVLSDIFTAFVRIVQVNQDLSVLFQDNASIVEAINSFDEVVLATDKMDGLFEKSQEKQEIVSKFLYPAFELWHQKIQPLLIELTQL</sequence>
<organism evidence="2 3">
    <name type="scientific">Psychrobacillus glaciei</name>
    <dbReference type="NCBI Taxonomy" id="2283160"/>
    <lineage>
        <taxon>Bacteria</taxon>
        <taxon>Bacillati</taxon>
        <taxon>Bacillota</taxon>
        <taxon>Bacilli</taxon>
        <taxon>Bacillales</taxon>
        <taxon>Bacillaceae</taxon>
        <taxon>Psychrobacillus</taxon>
    </lineage>
</organism>